<dbReference type="Gene3D" id="1.20.120.160">
    <property type="entry name" value="HPT domain"/>
    <property type="match status" value="1"/>
</dbReference>
<evidence type="ECO:0000259" key="3">
    <source>
        <dbReference type="PROSITE" id="PS50894"/>
    </source>
</evidence>
<evidence type="ECO:0000256" key="2">
    <source>
        <dbReference type="PROSITE-ProRule" id="PRU00110"/>
    </source>
</evidence>
<evidence type="ECO:0000313" key="5">
    <source>
        <dbReference type="Proteomes" id="UP000001929"/>
    </source>
</evidence>
<dbReference type="STRING" id="269796.Rru_A2054"/>
<dbReference type="EMBL" id="CP000230">
    <property type="protein sequence ID" value="ABC22854.1"/>
    <property type="molecule type" value="Genomic_DNA"/>
</dbReference>
<dbReference type="InterPro" id="IPR008207">
    <property type="entry name" value="Sig_transdc_His_kin_Hpt_dom"/>
</dbReference>
<dbReference type="Pfam" id="PF01627">
    <property type="entry name" value="Hpt"/>
    <property type="match status" value="1"/>
</dbReference>
<sequence>MRSASAANGNKIRPMPHSLPIFDPTALDIIARDAGPEVVPRLVGVFLRECGRRLVAVRADVAEGATERLAREAHALKSAAASFGCLRLAATASALDAAYKRGDEGTVLAGAGDLIEALDDAITTLSALHPVD</sequence>
<feature type="domain" description="HPt" evidence="3">
    <location>
        <begin position="35"/>
        <end position="132"/>
    </location>
</feature>
<dbReference type="KEGG" id="rru:Rru_A2054"/>
<reference evidence="4 5" key="1">
    <citation type="journal article" date="2011" name="Stand. Genomic Sci.">
        <title>Complete genome sequence of Rhodospirillum rubrum type strain (S1).</title>
        <authorList>
            <person name="Munk A.C."/>
            <person name="Copeland A."/>
            <person name="Lucas S."/>
            <person name="Lapidus A."/>
            <person name="Del Rio T.G."/>
            <person name="Barry K."/>
            <person name="Detter J.C."/>
            <person name="Hammon N."/>
            <person name="Israni S."/>
            <person name="Pitluck S."/>
            <person name="Brettin T."/>
            <person name="Bruce D."/>
            <person name="Han C."/>
            <person name="Tapia R."/>
            <person name="Gilna P."/>
            <person name="Schmutz J."/>
            <person name="Larimer F."/>
            <person name="Land M."/>
            <person name="Kyrpides N.C."/>
            <person name="Mavromatis K."/>
            <person name="Richardson P."/>
            <person name="Rohde M."/>
            <person name="Goker M."/>
            <person name="Klenk H.P."/>
            <person name="Zhang Y."/>
            <person name="Roberts G.P."/>
            <person name="Reslewic S."/>
            <person name="Schwartz D.C."/>
        </authorList>
    </citation>
    <scope>NUCLEOTIDE SEQUENCE [LARGE SCALE GENOMIC DNA]</scope>
    <source>
        <strain evidence="5">ATCC 11170 / ATH 1.1.1 / DSM 467 / LMG 4362 / NCIMB 8255 / S1</strain>
    </source>
</reference>
<proteinExistence type="predicted"/>
<dbReference type="GO" id="GO:0000160">
    <property type="term" value="P:phosphorelay signal transduction system"/>
    <property type="evidence" value="ECO:0007669"/>
    <property type="project" value="UniProtKB-KW"/>
</dbReference>
<dbReference type="PROSITE" id="PS50894">
    <property type="entry name" value="HPT"/>
    <property type="match status" value="1"/>
</dbReference>
<evidence type="ECO:0000313" key="4">
    <source>
        <dbReference type="EMBL" id="ABC22854.1"/>
    </source>
</evidence>
<gene>
    <name evidence="4" type="ordered locus">Rru_A2054</name>
</gene>
<dbReference type="EnsemblBacteria" id="ABC22854">
    <property type="protein sequence ID" value="ABC22854"/>
    <property type="gene ID" value="Rru_A2054"/>
</dbReference>
<dbReference type="PATRIC" id="fig|269796.9.peg.2143"/>
<organism evidence="4 5">
    <name type="scientific">Rhodospirillum rubrum (strain ATCC 11170 / ATH 1.1.1 / DSM 467 / LMG 4362 / NCIMB 8255 / S1)</name>
    <dbReference type="NCBI Taxonomy" id="269796"/>
    <lineage>
        <taxon>Bacteria</taxon>
        <taxon>Pseudomonadati</taxon>
        <taxon>Pseudomonadota</taxon>
        <taxon>Alphaproteobacteria</taxon>
        <taxon>Rhodospirillales</taxon>
        <taxon>Rhodospirillaceae</taxon>
        <taxon>Rhodospirillum</taxon>
    </lineage>
</organism>
<dbReference type="InterPro" id="IPR036641">
    <property type="entry name" value="HPT_dom_sf"/>
</dbReference>
<evidence type="ECO:0000256" key="1">
    <source>
        <dbReference type="ARBA" id="ARBA00023012"/>
    </source>
</evidence>
<keyword evidence="1" id="KW-0902">Two-component regulatory system</keyword>
<protein>
    <submittedName>
        <fullName evidence="4">Hpt domain protein</fullName>
    </submittedName>
</protein>
<name>Q2RSP1_RHORT</name>
<keyword evidence="5" id="KW-1185">Reference proteome</keyword>
<dbReference type="AlphaFoldDB" id="Q2RSP1"/>
<dbReference type="SUPFAM" id="SSF47226">
    <property type="entry name" value="Histidine-containing phosphotransfer domain, HPT domain"/>
    <property type="match status" value="1"/>
</dbReference>
<feature type="modified residue" description="Phosphohistidine" evidence="2">
    <location>
        <position position="74"/>
    </location>
</feature>
<dbReference type="Proteomes" id="UP000001929">
    <property type="component" value="Chromosome"/>
</dbReference>
<dbReference type="HOGENOM" id="CLU_1913046_0_0_5"/>
<keyword evidence="2" id="KW-0597">Phosphoprotein</keyword>
<accession>Q2RSP1</accession>
<dbReference type="GO" id="GO:0004672">
    <property type="term" value="F:protein kinase activity"/>
    <property type="evidence" value="ECO:0007669"/>
    <property type="project" value="UniProtKB-ARBA"/>
</dbReference>